<dbReference type="GO" id="GO:0005814">
    <property type="term" value="C:centriole"/>
    <property type="evidence" value="ECO:0007669"/>
    <property type="project" value="UniProtKB-SubCell"/>
</dbReference>
<dbReference type="GO" id="GO:0005819">
    <property type="term" value="C:spindle"/>
    <property type="evidence" value="ECO:0007669"/>
    <property type="project" value="UniProtKB-SubCell"/>
</dbReference>
<evidence type="ECO:0000256" key="5">
    <source>
        <dbReference type="ARBA" id="ARBA00022618"/>
    </source>
</evidence>
<dbReference type="InterPro" id="IPR031387">
    <property type="entry name" value="SPICE1"/>
</dbReference>
<feature type="compositionally biased region" description="Basic residues" evidence="12">
    <location>
        <begin position="336"/>
        <end position="352"/>
    </location>
</feature>
<gene>
    <name evidence="13" type="ORF">F7725_029083</name>
</gene>
<dbReference type="GO" id="GO:0005813">
    <property type="term" value="C:centrosome"/>
    <property type="evidence" value="ECO:0007669"/>
    <property type="project" value="TreeGrafter"/>
</dbReference>
<keyword evidence="8" id="KW-0206">Cytoskeleton</keyword>
<comment type="caution">
    <text evidence="13">The sequence shown here is derived from an EMBL/GenBank/DDBJ whole genome shotgun (WGS) entry which is preliminary data.</text>
</comment>
<keyword evidence="5" id="KW-0132">Cell division</keyword>
<protein>
    <recommendedName>
        <fullName evidence="3">Spindle and centriole-associated protein 1</fullName>
    </recommendedName>
    <alternativeName>
        <fullName evidence="10">Coiled-coil domain-containing protein 52</fullName>
    </alternativeName>
</protein>
<feature type="region of interest" description="Disordered" evidence="12">
    <location>
        <begin position="446"/>
        <end position="465"/>
    </location>
</feature>
<dbReference type="AlphaFoldDB" id="A0A7J5XHG8"/>
<reference evidence="13 14" key="1">
    <citation type="submission" date="2020-03" db="EMBL/GenBank/DDBJ databases">
        <title>Dissostichus mawsoni Genome sequencing and assembly.</title>
        <authorList>
            <person name="Park H."/>
        </authorList>
    </citation>
    <scope>NUCLEOTIDE SEQUENCE [LARGE SCALE GENOMIC DNA]</scope>
    <source>
        <strain evidence="13">DM0001</strain>
        <tissue evidence="13">Muscle</tissue>
    </source>
</reference>
<sequence>MSKIRSSPNLIPVGTEGLLLSPVQLSGRQQMSLLTGETLRDSWLHEGKPNRPGPGLHSLPVVVTAALIQPRLGAGAAVAKLTFPAADDGILCIDLLRTLEPFLPRALGVVPAVAILPAGFHSTVNDLSVHKLSPAELSHRHEIHKSHNKVAAQWDLREKALQRRLRHVGSPAPLNNASLNIIREVFSDQLLLQDVLARSDRAMAVVKDLFGDAPRRQTGHPSVTMAPNCGSDSGLPVLQRPDPPTQLSLLSQSMMDQQALNEFEASEEDYSDEETGPTSRSEYHVIRRSNVSQMKAESRGKGKQRQKAHRPNSEQADQDNAPVTPCTSDRAPGHAGRTKRKGQLLKMYKRIPPRFSSQRHGGCSAFRSRQSQSEEAREEPSVLVSQVLNPEHLNQSGMTNSRPSRNRKCVPQSSQLDGSSVASLSGDQSSLGVLQAMLGQVEANLDTLSPDTAPPAAQSQKPHRAQGLTGFSVALVSTLGRLVHLLKQRRRLEEELREQRGLIDALTAETMALREEAALQAGLQQRTEELEQKLDTVDSHVIGPSLTACQSALVAERDPQQPSTSVYPAVLLSPLDREAILRSFDPSSLFSAPLPIPMHRDLPPVDILRSREDAPSHSSSSSITSLRLTSLSSSSSLSLTSEPLSSQLSPEAMLAEITQLSRQNDRIKAQLSQAKGSGSGSRGSPNGSIEPRRRSSSSTGRVTPQSVGERRTSGSSSTGMRSQSAASPPLPVSRVEQRLLELNRQSAAARGRLLELIDKQKQSVSARVSPSDSPSLLQPSAHSQPVE</sequence>
<dbReference type="PANTHER" id="PTHR31167:SF3">
    <property type="entry name" value="SPINDLE AND CENTRIOLE-ASSOCIATED PROTEIN 1"/>
    <property type="match status" value="1"/>
</dbReference>
<feature type="compositionally biased region" description="Polar residues" evidence="12">
    <location>
        <begin position="383"/>
        <end position="403"/>
    </location>
</feature>
<keyword evidence="14" id="KW-1185">Reference proteome</keyword>
<organism evidence="13 14">
    <name type="scientific">Dissostichus mawsoni</name>
    <name type="common">Antarctic cod</name>
    <dbReference type="NCBI Taxonomy" id="36200"/>
    <lineage>
        <taxon>Eukaryota</taxon>
        <taxon>Metazoa</taxon>
        <taxon>Chordata</taxon>
        <taxon>Craniata</taxon>
        <taxon>Vertebrata</taxon>
        <taxon>Euteleostomi</taxon>
        <taxon>Actinopterygii</taxon>
        <taxon>Neopterygii</taxon>
        <taxon>Teleostei</taxon>
        <taxon>Neoteleostei</taxon>
        <taxon>Acanthomorphata</taxon>
        <taxon>Eupercaria</taxon>
        <taxon>Perciformes</taxon>
        <taxon>Notothenioidei</taxon>
        <taxon>Nototheniidae</taxon>
        <taxon>Dissostichus</taxon>
    </lineage>
</organism>
<feature type="compositionally biased region" description="Low complexity" evidence="12">
    <location>
        <begin position="713"/>
        <end position="727"/>
    </location>
</feature>
<comment type="subcellular location">
    <subcellularLocation>
        <location evidence="1">Cytoplasm</location>
        <location evidence="1">Cytoskeleton</location>
        <location evidence="1">Microtubule organizing center</location>
        <location evidence="1">Centrosome</location>
        <location evidence="1">Centriole</location>
    </subcellularLocation>
    <subcellularLocation>
        <location evidence="2">Cytoplasm</location>
        <location evidence="2">Cytoskeleton</location>
        <location evidence="2">Spindle</location>
    </subcellularLocation>
</comment>
<evidence type="ECO:0000256" key="3">
    <source>
        <dbReference type="ARBA" id="ARBA00018313"/>
    </source>
</evidence>
<keyword evidence="6" id="KW-0498">Mitosis</keyword>
<evidence type="ECO:0000256" key="10">
    <source>
        <dbReference type="ARBA" id="ARBA00030722"/>
    </source>
</evidence>
<feature type="compositionally biased region" description="Polar residues" evidence="12">
    <location>
        <begin position="411"/>
        <end position="424"/>
    </location>
</feature>
<dbReference type="GO" id="GO:0046599">
    <property type="term" value="P:regulation of centriole replication"/>
    <property type="evidence" value="ECO:0007669"/>
    <property type="project" value="TreeGrafter"/>
</dbReference>
<evidence type="ECO:0000256" key="4">
    <source>
        <dbReference type="ARBA" id="ARBA00022490"/>
    </source>
</evidence>
<accession>A0A7J5XHG8</accession>
<dbReference type="PANTHER" id="PTHR31167">
    <property type="entry name" value="SPINDLE AND CENTRIOLE ASSOCIATED PROTEIN 1 SPICE1"/>
    <property type="match status" value="1"/>
</dbReference>
<feature type="region of interest" description="Disordered" evidence="12">
    <location>
        <begin position="666"/>
        <end position="732"/>
    </location>
</feature>
<feature type="coiled-coil region" evidence="11">
    <location>
        <begin position="482"/>
        <end position="533"/>
    </location>
</feature>
<feature type="compositionally biased region" description="Basic residues" evidence="12">
    <location>
        <begin position="301"/>
        <end position="310"/>
    </location>
</feature>
<evidence type="ECO:0000256" key="12">
    <source>
        <dbReference type="SAM" id="MobiDB-lite"/>
    </source>
</evidence>
<keyword evidence="4" id="KW-0963">Cytoplasm</keyword>
<dbReference type="Pfam" id="PF15678">
    <property type="entry name" value="SPICE"/>
    <property type="match status" value="1"/>
</dbReference>
<dbReference type="OrthoDB" id="6361178at2759"/>
<dbReference type="Proteomes" id="UP000518266">
    <property type="component" value="Unassembled WGS sequence"/>
</dbReference>
<evidence type="ECO:0000256" key="2">
    <source>
        <dbReference type="ARBA" id="ARBA00004186"/>
    </source>
</evidence>
<dbReference type="EMBL" id="JAAKFY010000024">
    <property type="protein sequence ID" value="KAF3836525.1"/>
    <property type="molecule type" value="Genomic_DNA"/>
</dbReference>
<feature type="compositionally biased region" description="Low complexity" evidence="12">
    <location>
        <begin position="769"/>
        <end position="780"/>
    </location>
</feature>
<dbReference type="GO" id="GO:0051310">
    <property type="term" value="P:metaphase chromosome alignment"/>
    <property type="evidence" value="ECO:0007669"/>
    <property type="project" value="TreeGrafter"/>
</dbReference>
<dbReference type="GO" id="GO:0090307">
    <property type="term" value="P:mitotic spindle assembly"/>
    <property type="evidence" value="ECO:0007669"/>
    <property type="project" value="InterPro"/>
</dbReference>
<evidence type="ECO:0000313" key="14">
    <source>
        <dbReference type="Proteomes" id="UP000518266"/>
    </source>
</evidence>
<dbReference type="GO" id="GO:0051301">
    <property type="term" value="P:cell division"/>
    <property type="evidence" value="ECO:0007669"/>
    <property type="project" value="UniProtKB-KW"/>
</dbReference>
<feature type="region of interest" description="Disordered" evidence="12">
    <location>
        <begin position="761"/>
        <end position="787"/>
    </location>
</feature>
<evidence type="ECO:0000313" key="13">
    <source>
        <dbReference type="EMBL" id="KAF3836525.1"/>
    </source>
</evidence>
<evidence type="ECO:0000256" key="11">
    <source>
        <dbReference type="SAM" id="Coils"/>
    </source>
</evidence>
<evidence type="ECO:0000256" key="9">
    <source>
        <dbReference type="ARBA" id="ARBA00023306"/>
    </source>
</evidence>
<evidence type="ECO:0000256" key="6">
    <source>
        <dbReference type="ARBA" id="ARBA00022776"/>
    </source>
</evidence>
<proteinExistence type="predicted"/>
<name>A0A7J5XHG8_DISMA</name>
<evidence type="ECO:0000256" key="8">
    <source>
        <dbReference type="ARBA" id="ARBA00023212"/>
    </source>
</evidence>
<feature type="compositionally biased region" description="Acidic residues" evidence="12">
    <location>
        <begin position="264"/>
        <end position="275"/>
    </location>
</feature>
<feature type="region of interest" description="Disordered" evidence="12">
    <location>
        <begin position="264"/>
        <end position="424"/>
    </location>
</feature>
<evidence type="ECO:0000256" key="7">
    <source>
        <dbReference type="ARBA" id="ARBA00023054"/>
    </source>
</evidence>
<feature type="region of interest" description="Disordered" evidence="12">
    <location>
        <begin position="213"/>
        <end position="247"/>
    </location>
</feature>
<keyword evidence="9" id="KW-0131">Cell cycle</keyword>
<keyword evidence="7 11" id="KW-0175">Coiled coil</keyword>
<evidence type="ECO:0000256" key="1">
    <source>
        <dbReference type="ARBA" id="ARBA00004114"/>
    </source>
</evidence>